<keyword evidence="3" id="KW-1185">Reference proteome</keyword>
<feature type="compositionally biased region" description="Polar residues" evidence="1">
    <location>
        <begin position="28"/>
        <end position="40"/>
    </location>
</feature>
<feature type="region of interest" description="Disordered" evidence="1">
    <location>
        <begin position="19"/>
        <end position="40"/>
    </location>
</feature>
<accession>C6V672</accession>
<proteinExistence type="predicted"/>
<evidence type="ECO:0000313" key="3">
    <source>
        <dbReference type="Proteomes" id="UP000001627"/>
    </source>
</evidence>
<dbReference type="AlphaFoldDB" id="C6V672"/>
<dbReference type="Proteomes" id="UP000001627">
    <property type="component" value="Chromosome"/>
</dbReference>
<gene>
    <name evidence="2" type="ordered locus">NRI_0924</name>
</gene>
<dbReference type="EMBL" id="CP001431">
    <property type="protein sequence ID" value="ACT69886.1"/>
    <property type="molecule type" value="Genomic_DNA"/>
</dbReference>
<evidence type="ECO:0000313" key="2">
    <source>
        <dbReference type="EMBL" id="ACT69886.1"/>
    </source>
</evidence>
<sequence>MTHTNFMGKSNSLLSILSISKKRKPDRVQQQSTESVTSER</sequence>
<name>C6V672_NEORI</name>
<reference evidence="2 3" key="1">
    <citation type="journal article" date="2009" name="Nucleic Acids Res.">
        <title>Analysis of complete genome sequence of Neorickettsia risticii: causative agent of Potomac horse fever.</title>
        <authorList>
            <person name="Lin M."/>
            <person name="Zhang C."/>
            <person name="Gibson K."/>
            <person name="Rikihisa Y."/>
        </authorList>
    </citation>
    <scope>NUCLEOTIDE SEQUENCE [LARGE SCALE GENOMIC DNA]</scope>
    <source>
        <strain evidence="2 3">Illinois</strain>
    </source>
</reference>
<dbReference type="STRING" id="434131.NRI_0924"/>
<dbReference type="KEGG" id="nri:NRI_0924"/>
<evidence type="ECO:0000256" key="1">
    <source>
        <dbReference type="SAM" id="MobiDB-lite"/>
    </source>
</evidence>
<dbReference type="HOGENOM" id="CLU_3293074_0_0_5"/>
<protein>
    <submittedName>
        <fullName evidence="2">Uncharacterized protein</fullName>
    </submittedName>
</protein>
<organism evidence="2 3">
    <name type="scientific">Neorickettsia risticii (strain Illinois)</name>
    <dbReference type="NCBI Taxonomy" id="434131"/>
    <lineage>
        <taxon>Bacteria</taxon>
        <taxon>Pseudomonadati</taxon>
        <taxon>Pseudomonadota</taxon>
        <taxon>Alphaproteobacteria</taxon>
        <taxon>Rickettsiales</taxon>
        <taxon>Anaplasmataceae</taxon>
        <taxon>Neorickettsia</taxon>
    </lineage>
</organism>